<gene>
    <name evidence="1" type="ORF">GJJ30_21055</name>
</gene>
<reference evidence="1 2" key="1">
    <citation type="journal article" date="2018" name="Antonie Van Leeuwenhoek">
        <title>Larkinella terrae sp. nov., isolated from soil on Jeju Island, South Korea.</title>
        <authorList>
            <person name="Ten L.N."/>
            <person name="Jeon J."/>
            <person name="Park S.J."/>
            <person name="Park S."/>
            <person name="Lee S.Y."/>
            <person name="Kim M.K."/>
            <person name="Jung H.Y."/>
        </authorList>
    </citation>
    <scope>NUCLEOTIDE SEQUENCE [LARGE SCALE GENOMIC DNA]</scope>
    <source>
        <strain evidence="1 2">KCTC 52001</strain>
    </source>
</reference>
<dbReference type="RefSeq" id="WP_170299240.1">
    <property type="nucleotide sequence ID" value="NZ_WJXZ01000013.1"/>
</dbReference>
<comment type="caution">
    <text evidence="1">The sequence shown here is derived from an EMBL/GenBank/DDBJ whole genome shotgun (WGS) entry which is preliminary data.</text>
</comment>
<dbReference type="AlphaFoldDB" id="A0A7K0EQG3"/>
<evidence type="ECO:0000313" key="2">
    <source>
        <dbReference type="Proteomes" id="UP000441754"/>
    </source>
</evidence>
<proteinExistence type="predicted"/>
<organism evidence="1 2">
    <name type="scientific">Larkinella terrae</name>
    <dbReference type="NCBI Taxonomy" id="2025311"/>
    <lineage>
        <taxon>Bacteria</taxon>
        <taxon>Pseudomonadati</taxon>
        <taxon>Bacteroidota</taxon>
        <taxon>Cytophagia</taxon>
        <taxon>Cytophagales</taxon>
        <taxon>Spirosomataceae</taxon>
        <taxon>Larkinella</taxon>
    </lineage>
</organism>
<evidence type="ECO:0000313" key="1">
    <source>
        <dbReference type="EMBL" id="MRS63801.1"/>
    </source>
</evidence>
<sequence>MIKRVVIRLAIGLTLVIPVEVACRRQPVQEAEGSKPELIGTWEKINPAECSNIYPDVIEFSANGIYQTQSEATAVLQVWDSGTFEVDRLIVKISNAKDITKAYRFVISKEIVTFEDDQGCVFPYRRM</sequence>
<dbReference type="EMBL" id="WJXZ01000013">
    <property type="protein sequence ID" value="MRS63801.1"/>
    <property type="molecule type" value="Genomic_DNA"/>
</dbReference>
<evidence type="ECO:0008006" key="3">
    <source>
        <dbReference type="Google" id="ProtNLM"/>
    </source>
</evidence>
<accession>A0A7K0EQG3</accession>
<protein>
    <recommendedName>
        <fullName evidence="3">Lipocalin-like domain-containing protein</fullName>
    </recommendedName>
</protein>
<dbReference type="Proteomes" id="UP000441754">
    <property type="component" value="Unassembled WGS sequence"/>
</dbReference>
<name>A0A7K0EQG3_9BACT</name>
<keyword evidence="2" id="KW-1185">Reference proteome</keyword>